<comment type="similarity">
    <text evidence="1">Belongs to the mycobacterial PPE family.</text>
</comment>
<proteinExistence type="inferred from homology"/>
<evidence type="ECO:0000256" key="1">
    <source>
        <dbReference type="ARBA" id="ARBA00010652"/>
    </source>
</evidence>
<dbReference type="InterPro" id="IPR000030">
    <property type="entry name" value="PPE_dom"/>
</dbReference>
<dbReference type="Proteomes" id="UP000189229">
    <property type="component" value="Unassembled WGS sequence"/>
</dbReference>
<dbReference type="InterPro" id="IPR038332">
    <property type="entry name" value="PPE_sf"/>
</dbReference>
<dbReference type="EMBL" id="MVBM01000002">
    <property type="protein sequence ID" value="OOK78567.1"/>
    <property type="molecule type" value="Genomic_DNA"/>
</dbReference>
<dbReference type="Pfam" id="PF00823">
    <property type="entry name" value="PPE"/>
    <property type="match status" value="1"/>
</dbReference>
<dbReference type="PANTHER" id="PTHR46766:SF1">
    <property type="entry name" value="GLUTAMINE-RICH PROTEIN 2"/>
    <property type="match status" value="1"/>
</dbReference>
<dbReference type="Gene3D" id="1.20.1260.20">
    <property type="entry name" value="PPE superfamily"/>
    <property type="match status" value="1"/>
</dbReference>
<protein>
    <submittedName>
        <fullName evidence="3">PPE family protein</fullName>
    </submittedName>
</protein>
<accession>A0A1V3XH90</accession>
<reference evidence="3 4" key="1">
    <citation type="submission" date="2017-02" db="EMBL/GenBank/DDBJ databases">
        <title>Complete genome sequences of Mycobacterium kansasii strains isolated from rhesus macaques.</title>
        <authorList>
            <person name="Panda A."/>
            <person name="Nagaraj S."/>
            <person name="Zhao X."/>
            <person name="Tettelin H."/>
            <person name="Detolla L.J."/>
        </authorList>
    </citation>
    <scope>NUCLEOTIDE SEQUENCE [LARGE SCALE GENOMIC DNA]</scope>
    <source>
        <strain evidence="3 4">11-3813</strain>
    </source>
</reference>
<name>A0A1V3XH90_MYCKA</name>
<organism evidence="3 4">
    <name type="scientific">Mycobacterium kansasii</name>
    <dbReference type="NCBI Taxonomy" id="1768"/>
    <lineage>
        <taxon>Bacteria</taxon>
        <taxon>Bacillati</taxon>
        <taxon>Actinomycetota</taxon>
        <taxon>Actinomycetes</taxon>
        <taxon>Mycobacteriales</taxon>
        <taxon>Mycobacteriaceae</taxon>
        <taxon>Mycobacterium</taxon>
    </lineage>
</organism>
<dbReference type="PANTHER" id="PTHR46766">
    <property type="entry name" value="GLUTAMINE-RICH PROTEIN 2"/>
    <property type="match status" value="1"/>
</dbReference>
<gene>
    <name evidence="3" type="ORF">BZL30_2557</name>
</gene>
<dbReference type="SUPFAM" id="SSF140459">
    <property type="entry name" value="PE/PPE dimer-like"/>
    <property type="match status" value="1"/>
</dbReference>
<comment type="caution">
    <text evidence="3">The sequence shown here is derived from an EMBL/GenBank/DDBJ whole genome shotgun (WGS) entry which is preliminary data.</text>
</comment>
<dbReference type="GO" id="GO:0052572">
    <property type="term" value="P:response to host immune response"/>
    <property type="evidence" value="ECO:0007669"/>
    <property type="project" value="TreeGrafter"/>
</dbReference>
<feature type="domain" description="PPE" evidence="2">
    <location>
        <begin position="2"/>
        <end position="34"/>
    </location>
</feature>
<dbReference type="AlphaFoldDB" id="A0A1V3XH90"/>
<evidence type="ECO:0000259" key="2">
    <source>
        <dbReference type="Pfam" id="PF00823"/>
    </source>
</evidence>
<sequence length="47" mass="5008">MNFVILPPEINSARVYLGAGSGPMLAAAAAWDGWPVSWARRPVPSAR</sequence>
<evidence type="ECO:0000313" key="3">
    <source>
        <dbReference type="EMBL" id="OOK78567.1"/>
    </source>
</evidence>
<evidence type="ECO:0000313" key="4">
    <source>
        <dbReference type="Proteomes" id="UP000189229"/>
    </source>
</evidence>